<keyword evidence="6" id="KW-1185">Reference proteome</keyword>
<evidence type="ECO:0000313" key="5">
    <source>
        <dbReference type="EMBL" id="EXJ13573.1"/>
    </source>
</evidence>
<dbReference type="RefSeq" id="WP_157726442.1">
    <property type="nucleotide sequence ID" value="NZ_AONC01000063.1"/>
</dbReference>
<keyword evidence="2" id="KW-0255">Endonuclease</keyword>
<gene>
    <name evidence="5" type="ORF">D779_3576</name>
</gene>
<proteinExistence type="predicted"/>
<dbReference type="GO" id="GO:0004519">
    <property type="term" value="F:endonuclease activity"/>
    <property type="evidence" value="ECO:0007669"/>
    <property type="project" value="UniProtKB-KW"/>
</dbReference>
<dbReference type="GO" id="GO:0003676">
    <property type="term" value="F:nucleic acid binding"/>
    <property type="evidence" value="ECO:0007669"/>
    <property type="project" value="InterPro"/>
</dbReference>
<reference evidence="5 6" key="1">
    <citation type="submission" date="2012-11" db="EMBL/GenBank/DDBJ databases">
        <title>Genome assembly of Thiorhodococcus sp. AK35.</title>
        <authorList>
            <person name="Nupur N."/>
            <person name="Khatri I."/>
            <person name="Subramanian S."/>
            <person name="Pinnaka A."/>
        </authorList>
    </citation>
    <scope>NUCLEOTIDE SEQUENCE [LARGE SCALE GENOMIC DNA]</scope>
    <source>
        <strain evidence="5 6">AK35</strain>
    </source>
</reference>
<evidence type="ECO:0000256" key="3">
    <source>
        <dbReference type="ARBA" id="ARBA00022801"/>
    </source>
</evidence>
<dbReference type="InterPro" id="IPR035437">
    <property type="entry name" value="SNase_OB-fold_sf"/>
</dbReference>
<dbReference type="Pfam" id="PF00565">
    <property type="entry name" value="SNase"/>
    <property type="match status" value="1"/>
</dbReference>
<name>W9V253_9GAMM</name>
<dbReference type="Gene3D" id="2.40.50.90">
    <property type="match status" value="1"/>
</dbReference>
<dbReference type="AlphaFoldDB" id="W9V253"/>
<dbReference type="Proteomes" id="UP000019460">
    <property type="component" value="Unassembled WGS sequence"/>
</dbReference>
<accession>W9V253</accession>
<dbReference type="SMART" id="SM00318">
    <property type="entry name" value="SNc"/>
    <property type="match status" value="1"/>
</dbReference>
<evidence type="ECO:0000256" key="2">
    <source>
        <dbReference type="ARBA" id="ARBA00022759"/>
    </source>
</evidence>
<keyword evidence="1" id="KW-0540">Nuclease</keyword>
<comment type="caution">
    <text evidence="5">The sequence shown here is derived from an EMBL/GenBank/DDBJ whole genome shotgun (WGS) entry which is preliminary data.</text>
</comment>
<evidence type="ECO:0000256" key="1">
    <source>
        <dbReference type="ARBA" id="ARBA00022722"/>
    </source>
</evidence>
<evidence type="ECO:0000259" key="4">
    <source>
        <dbReference type="PROSITE" id="PS50830"/>
    </source>
</evidence>
<dbReference type="PANTHER" id="PTHR12302">
    <property type="entry name" value="EBNA2 BINDING PROTEIN P100"/>
    <property type="match status" value="1"/>
</dbReference>
<protein>
    <submittedName>
        <fullName evidence="5">Nuclease (Thermonuclease) like protein</fullName>
    </submittedName>
</protein>
<dbReference type="GO" id="GO:0016787">
    <property type="term" value="F:hydrolase activity"/>
    <property type="evidence" value="ECO:0007669"/>
    <property type="project" value="UniProtKB-KW"/>
</dbReference>
<sequence>MFWIVAGLGIAFPWLLGDGFQFFLRPVSECTISSIYDGDTLRATCGGNKKVKVRLYCIDTPEMGQKPWGTESRDYLRRIAPKTVRLVEHDRDRYGRIVGEVFDGDTSLNLAMVEAGRAAVYPKYCSEARFFAAQGRARAVKRGIWAHPGDQQRPWEWRQRR</sequence>
<dbReference type="InterPro" id="IPR002071">
    <property type="entry name" value="Thermonucl_AS"/>
</dbReference>
<dbReference type="PROSITE" id="PS01284">
    <property type="entry name" value="TNASE_2"/>
    <property type="match status" value="1"/>
</dbReference>
<keyword evidence="3" id="KW-0378">Hydrolase</keyword>
<dbReference type="SUPFAM" id="SSF50199">
    <property type="entry name" value="Staphylococcal nuclease"/>
    <property type="match status" value="1"/>
</dbReference>
<dbReference type="EMBL" id="AONC01000063">
    <property type="protein sequence ID" value="EXJ13573.1"/>
    <property type="molecule type" value="Genomic_DNA"/>
</dbReference>
<dbReference type="eggNOG" id="COG1525">
    <property type="taxonomic scope" value="Bacteria"/>
</dbReference>
<dbReference type="PANTHER" id="PTHR12302:SF3">
    <property type="entry name" value="SERINE_THREONINE-PROTEIN KINASE 31"/>
    <property type="match status" value="1"/>
</dbReference>
<dbReference type="OrthoDB" id="6867997at2"/>
<dbReference type="PROSITE" id="PS50830">
    <property type="entry name" value="TNASE_3"/>
    <property type="match status" value="1"/>
</dbReference>
<dbReference type="STRING" id="1249627.D779_3576"/>
<feature type="domain" description="TNase-like" evidence="4">
    <location>
        <begin position="32"/>
        <end position="147"/>
    </location>
</feature>
<dbReference type="InterPro" id="IPR016071">
    <property type="entry name" value="Staphylococal_nuclease_OB-fold"/>
</dbReference>
<evidence type="ECO:0000313" key="6">
    <source>
        <dbReference type="Proteomes" id="UP000019460"/>
    </source>
</evidence>
<organism evidence="5 6">
    <name type="scientific">Imhoffiella purpurea</name>
    <dbReference type="NCBI Taxonomy" id="1249627"/>
    <lineage>
        <taxon>Bacteria</taxon>
        <taxon>Pseudomonadati</taxon>
        <taxon>Pseudomonadota</taxon>
        <taxon>Gammaproteobacteria</taxon>
        <taxon>Chromatiales</taxon>
        <taxon>Chromatiaceae</taxon>
        <taxon>Imhoffiella</taxon>
    </lineage>
</organism>